<dbReference type="GeneID" id="24269097"/>
<proteinExistence type="inferred from homology"/>
<organism evidence="4 5">
    <name type="scientific">Plasmodium fragile</name>
    <dbReference type="NCBI Taxonomy" id="5857"/>
    <lineage>
        <taxon>Eukaryota</taxon>
        <taxon>Sar</taxon>
        <taxon>Alveolata</taxon>
        <taxon>Apicomplexa</taxon>
        <taxon>Aconoidasida</taxon>
        <taxon>Haemosporida</taxon>
        <taxon>Plasmodiidae</taxon>
        <taxon>Plasmodium</taxon>
        <taxon>Plasmodium (Plasmodium)</taxon>
    </lineage>
</organism>
<accession>A0A0D9QII3</accession>
<evidence type="ECO:0000313" key="5">
    <source>
        <dbReference type="Proteomes" id="UP000054561"/>
    </source>
</evidence>
<dbReference type="InterPro" id="IPR024253">
    <property type="entry name" value="Phosducin_thioredoxin-like_dom"/>
</dbReference>
<keyword evidence="5" id="KW-1185">Reference proteome</keyword>
<dbReference type="Gene3D" id="3.40.30.10">
    <property type="entry name" value="Glutaredoxin"/>
    <property type="match status" value="1"/>
</dbReference>
<evidence type="ECO:0000256" key="2">
    <source>
        <dbReference type="SAM" id="MobiDB-lite"/>
    </source>
</evidence>
<dbReference type="OrthoDB" id="10257948at2759"/>
<dbReference type="InterPro" id="IPR036249">
    <property type="entry name" value="Thioredoxin-like_sf"/>
</dbReference>
<evidence type="ECO:0000259" key="3">
    <source>
        <dbReference type="Pfam" id="PF02114"/>
    </source>
</evidence>
<feature type="domain" description="Phosducin" evidence="3">
    <location>
        <begin position="52"/>
        <end position="201"/>
    </location>
</feature>
<dbReference type="AlphaFoldDB" id="A0A0D9QII3"/>
<protein>
    <recommendedName>
        <fullName evidence="3">Phosducin domain-containing protein</fullName>
    </recommendedName>
</protein>
<dbReference type="OMA" id="HFFHPEF"/>
<dbReference type="PANTHER" id="PTHR21148">
    <property type="entry name" value="THIOREDOXIN DOMAIN-CONTAINING PROTEIN 9"/>
    <property type="match status" value="1"/>
</dbReference>
<dbReference type="Proteomes" id="UP000054561">
    <property type="component" value="Unassembled WGS sequence"/>
</dbReference>
<feature type="compositionally biased region" description="Basic and acidic residues" evidence="2">
    <location>
        <begin position="26"/>
        <end position="51"/>
    </location>
</feature>
<evidence type="ECO:0000256" key="1">
    <source>
        <dbReference type="ARBA" id="ARBA00009686"/>
    </source>
</evidence>
<dbReference type="EMBL" id="KQ001690">
    <property type="protein sequence ID" value="KJP86587.1"/>
    <property type="molecule type" value="Genomic_DNA"/>
</dbReference>
<reference evidence="4 5" key="1">
    <citation type="submission" date="2014-03" db="EMBL/GenBank/DDBJ databases">
        <title>The Genome Sequence of Plasmodium fragile nilgiri.</title>
        <authorList>
            <consortium name="The Broad Institute Genomics Platform"/>
            <consortium name="The Broad Institute Genome Sequencing Center for Infectious Disease"/>
            <person name="Neafsey D."/>
            <person name="Duraisingh M."/>
            <person name="Young S.K."/>
            <person name="Zeng Q."/>
            <person name="Gargeya S."/>
            <person name="Abouelleil A."/>
            <person name="Alvarado L."/>
            <person name="Chapman S.B."/>
            <person name="Gainer-Dewar J."/>
            <person name="Goldberg J."/>
            <person name="Griggs A."/>
            <person name="Gujja S."/>
            <person name="Hansen M."/>
            <person name="Howarth C."/>
            <person name="Imamovic A."/>
            <person name="Larimer J."/>
            <person name="Pearson M."/>
            <person name="Poon T.W."/>
            <person name="Priest M."/>
            <person name="Roberts A."/>
            <person name="Saif S."/>
            <person name="Shea T."/>
            <person name="Sykes S."/>
            <person name="Wortman J."/>
            <person name="Nusbaum C."/>
            <person name="Birren B."/>
        </authorList>
    </citation>
    <scope>NUCLEOTIDE SEQUENCE [LARGE SCALE GENOMIC DNA]</scope>
    <source>
        <strain evidence="5">nilgiri</strain>
    </source>
</reference>
<name>A0A0D9QII3_PLAFR</name>
<dbReference type="SUPFAM" id="SSF52833">
    <property type="entry name" value="Thioredoxin-like"/>
    <property type="match status" value="1"/>
</dbReference>
<feature type="region of interest" description="Disordered" evidence="2">
    <location>
        <begin position="26"/>
        <end position="61"/>
    </location>
</feature>
<dbReference type="VEuPathDB" id="PlasmoDB:AK88_03783"/>
<gene>
    <name evidence="4" type="ORF">AK88_03783</name>
</gene>
<comment type="similarity">
    <text evidence="1">Belongs to the phosducin family.</text>
</comment>
<dbReference type="CDD" id="cd02989">
    <property type="entry name" value="Phd_like_TxnDC9"/>
    <property type="match status" value="1"/>
</dbReference>
<dbReference type="RefSeq" id="XP_012336816.1">
    <property type="nucleotide sequence ID" value="XM_012481393.1"/>
</dbReference>
<sequence length="215" mass="25151">MLPKNKLSDICTAITLEKAKENLTNEYKLGNEKNRNKEQRTQLVDAEKGEEQFPQVDENSDEEEIRKWREKRLTQLKKKQELKKDGVYLEICEKDFIPTVLKNSNVVCHFYDNSFKRCDILHTHLIKLANIHLATKFIKVEAKNCLFFMNKLNIKILPSLCLFINGVLLKTCVGFEDFGNKDTFKTKDLEEYLFKKKLISNMEYSDSEEGEEGEA</sequence>
<evidence type="ECO:0000313" key="4">
    <source>
        <dbReference type="EMBL" id="KJP86587.1"/>
    </source>
</evidence>
<dbReference type="Pfam" id="PF02114">
    <property type="entry name" value="Phosducin"/>
    <property type="match status" value="1"/>
</dbReference>